<name>A0ABW9ZQG3_9HYPH</name>
<accession>A0ABW9ZQG3</accession>
<dbReference type="EMBL" id="JAABLP010000004">
    <property type="protein sequence ID" value="NBN65297.1"/>
    <property type="molecule type" value="Genomic_DNA"/>
</dbReference>
<dbReference type="Proteomes" id="UP000541347">
    <property type="component" value="Unassembled WGS sequence"/>
</dbReference>
<dbReference type="Gene3D" id="3.40.50.1820">
    <property type="entry name" value="alpha/beta hydrolase"/>
    <property type="match status" value="1"/>
</dbReference>
<dbReference type="PRINTS" id="PR00412">
    <property type="entry name" value="EPOXHYDRLASE"/>
</dbReference>
<dbReference type="InterPro" id="IPR000073">
    <property type="entry name" value="AB_hydrolase_1"/>
</dbReference>
<dbReference type="PANTHER" id="PTHR43798">
    <property type="entry name" value="MONOACYLGLYCEROL LIPASE"/>
    <property type="match status" value="1"/>
</dbReference>
<feature type="domain" description="AB hydrolase-1" evidence="1">
    <location>
        <begin position="58"/>
        <end position="298"/>
    </location>
</feature>
<dbReference type="InterPro" id="IPR000639">
    <property type="entry name" value="Epox_hydrolase-like"/>
</dbReference>
<proteinExistence type="predicted"/>
<keyword evidence="3" id="KW-1185">Reference proteome</keyword>
<keyword evidence="2" id="KW-0378">Hydrolase</keyword>
<dbReference type="RefSeq" id="WP_161677284.1">
    <property type="nucleotide sequence ID" value="NZ_JAABLP010000004.1"/>
</dbReference>
<reference evidence="2 3" key="1">
    <citation type="submission" date="2020-01" db="EMBL/GenBank/DDBJ databases">
        <authorList>
            <person name="Peng S.Y."/>
            <person name="Li J."/>
            <person name="Wang M."/>
            <person name="Wang L."/>
            <person name="Wang C.Q."/>
            <person name="Wang J.R."/>
        </authorList>
    </citation>
    <scope>NUCLEOTIDE SEQUENCE [LARGE SCALE GENOMIC DNA]</scope>
    <source>
        <strain evidence="2 3">XCT-34</strain>
    </source>
</reference>
<dbReference type="SUPFAM" id="SSF53474">
    <property type="entry name" value="alpha/beta-Hydrolases"/>
    <property type="match status" value="1"/>
</dbReference>
<evidence type="ECO:0000313" key="3">
    <source>
        <dbReference type="Proteomes" id="UP000541347"/>
    </source>
</evidence>
<evidence type="ECO:0000259" key="1">
    <source>
        <dbReference type="Pfam" id="PF00561"/>
    </source>
</evidence>
<dbReference type="PANTHER" id="PTHR43798:SF33">
    <property type="entry name" value="HYDROLASE, PUTATIVE (AFU_ORTHOLOGUE AFUA_2G14860)-RELATED"/>
    <property type="match status" value="1"/>
</dbReference>
<dbReference type="InterPro" id="IPR029058">
    <property type="entry name" value="AB_hydrolase_fold"/>
</dbReference>
<dbReference type="PRINTS" id="PR00111">
    <property type="entry name" value="ABHYDROLASE"/>
</dbReference>
<dbReference type="GO" id="GO:0016787">
    <property type="term" value="F:hydrolase activity"/>
    <property type="evidence" value="ECO:0007669"/>
    <property type="project" value="UniProtKB-KW"/>
</dbReference>
<evidence type="ECO:0000313" key="2">
    <source>
        <dbReference type="EMBL" id="NBN65297.1"/>
    </source>
</evidence>
<organism evidence="2 3">
    <name type="scientific">Pannonibacter tanglangensis</name>
    <dbReference type="NCBI Taxonomy" id="2750084"/>
    <lineage>
        <taxon>Bacteria</taxon>
        <taxon>Pseudomonadati</taxon>
        <taxon>Pseudomonadota</taxon>
        <taxon>Alphaproteobacteria</taxon>
        <taxon>Hyphomicrobiales</taxon>
        <taxon>Stappiaceae</taxon>
        <taxon>Pannonibacter</taxon>
    </lineage>
</organism>
<protein>
    <submittedName>
        <fullName evidence="2">Alpha/beta fold hydrolase</fullName>
    </submittedName>
</protein>
<gene>
    <name evidence="2" type="ORF">GWI71_16515</name>
</gene>
<comment type="caution">
    <text evidence="2">The sequence shown here is derived from an EMBL/GenBank/DDBJ whole genome shotgun (WGS) entry which is preliminary data.</text>
</comment>
<dbReference type="Pfam" id="PF00561">
    <property type="entry name" value="Abhydrolase_1"/>
    <property type="match status" value="1"/>
</dbReference>
<sequence>MFPVLIVILVLALFLAGYTELRRRQIQRRNPPAGILLQVDGAQVHVIEDGGQADPGAPVVLFVHGASGNGQDLRLAFSGLLPEAVRCVYIDRPGLGHSDRRLPADAAPRDQARRLLATMTALGHEVFTVVGHSFGAAVAAAMALEAPARVQALVFLAPATHPWNGKVAWYYRLSALPVIGWLFCRVIALPVAERVAPLSMRHVFAPDPVPPAYDARIGLELLFRPESFRSNACDLAAFNRHLADQARLYPRIGQPAVIVTGDQDGVVWPSIHSRGLKRDLPAARLIELPGAGHMPQHAHAAEIAAHILTLADGARALQPAGGEPAPGAGRPS</sequence>
<dbReference type="InterPro" id="IPR050266">
    <property type="entry name" value="AB_hydrolase_sf"/>
</dbReference>